<accession>A0ABY1PPY1</accession>
<dbReference type="InterPro" id="IPR017850">
    <property type="entry name" value="Alkaline_phosphatase_core_sf"/>
</dbReference>
<feature type="domain" description="Sulfatase N-terminal" evidence="4">
    <location>
        <begin position="133"/>
        <end position="482"/>
    </location>
</feature>
<dbReference type="InterPro" id="IPR050738">
    <property type="entry name" value="Sulfatase"/>
</dbReference>
<evidence type="ECO:0000256" key="2">
    <source>
        <dbReference type="ARBA" id="ARBA00022801"/>
    </source>
</evidence>
<evidence type="ECO:0000259" key="4">
    <source>
        <dbReference type="Pfam" id="PF00884"/>
    </source>
</evidence>
<organism evidence="5 6">
    <name type="scientific">Neorhodopirellula lusitana</name>
    <dbReference type="NCBI Taxonomy" id="445327"/>
    <lineage>
        <taxon>Bacteria</taxon>
        <taxon>Pseudomonadati</taxon>
        <taxon>Planctomycetota</taxon>
        <taxon>Planctomycetia</taxon>
        <taxon>Pirellulales</taxon>
        <taxon>Pirellulaceae</taxon>
        <taxon>Neorhodopirellula</taxon>
    </lineage>
</organism>
<dbReference type="Gene3D" id="3.30.1120.10">
    <property type="match status" value="1"/>
</dbReference>
<feature type="transmembrane region" description="Helical" evidence="3">
    <location>
        <begin position="109"/>
        <end position="128"/>
    </location>
</feature>
<dbReference type="PANTHER" id="PTHR42693:SF53">
    <property type="entry name" value="ENDO-4-O-SULFATASE"/>
    <property type="match status" value="1"/>
</dbReference>
<keyword evidence="3" id="KW-0812">Transmembrane</keyword>
<keyword evidence="6" id="KW-1185">Reference proteome</keyword>
<keyword evidence="2" id="KW-0378">Hydrolase</keyword>
<keyword evidence="3" id="KW-0472">Membrane</keyword>
<dbReference type="Proteomes" id="UP001158067">
    <property type="component" value="Unassembled WGS sequence"/>
</dbReference>
<dbReference type="Pfam" id="PF00884">
    <property type="entry name" value="Sulfatase"/>
    <property type="match status" value="1"/>
</dbReference>
<dbReference type="PANTHER" id="PTHR42693">
    <property type="entry name" value="ARYLSULFATASE FAMILY MEMBER"/>
    <property type="match status" value="1"/>
</dbReference>
<evidence type="ECO:0000256" key="3">
    <source>
        <dbReference type="SAM" id="Phobius"/>
    </source>
</evidence>
<reference evidence="5 6" key="1">
    <citation type="submission" date="2017-05" db="EMBL/GenBank/DDBJ databases">
        <authorList>
            <person name="Varghese N."/>
            <person name="Submissions S."/>
        </authorList>
    </citation>
    <scope>NUCLEOTIDE SEQUENCE [LARGE SCALE GENOMIC DNA]</scope>
    <source>
        <strain evidence="5 6">DSM 25457</strain>
    </source>
</reference>
<comment type="similarity">
    <text evidence="1">Belongs to the sulfatase family.</text>
</comment>
<dbReference type="InterPro" id="IPR000917">
    <property type="entry name" value="Sulfatase_N"/>
</dbReference>
<dbReference type="EMBL" id="FXUG01000001">
    <property type="protein sequence ID" value="SMP41452.1"/>
    <property type="molecule type" value="Genomic_DNA"/>
</dbReference>
<dbReference type="SUPFAM" id="SSF53649">
    <property type="entry name" value="Alkaline phosphatase-like"/>
    <property type="match status" value="1"/>
</dbReference>
<evidence type="ECO:0000256" key="1">
    <source>
        <dbReference type="ARBA" id="ARBA00008779"/>
    </source>
</evidence>
<protein>
    <submittedName>
        <fullName evidence="5">Arylsulfatase A</fullName>
    </submittedName>
</protein>
<proteinExistence type="inferred from homology"/>
<sequence>MIDLLAEGHDYRSQGNAFGPKNEPRFWAKGRIKTDVNMAVGQQSPCFVFSPGALPLATMTAAFGQHKSLSEKRNLKTHTPGCRLRKHSRPQKCRAPTKLPIHEITMRHLAILVFLLGGLMGTCVAAAGSSSRPNILFILCDDLGYADVGFNAKHFGVDTDVVTPNLDAMAKNGTIFPQAYVAHPFCGPSRMALLAGRMPHCFGGQKNLPDAAKNLEDYNEKGIPVTETLISTVLQDAGYRTACFGKWHLGDAQPFHPNQRGFDEFYGFLGGGHQYFPSITDKVDPKINDYQYFLQRNGKDEISPEGAYLTDMLTDEAVKFMTQSASRGQPFFTYLAYNAPHSPLQGKTEDLQHLYPNHPPENPANGVDFRDFEKRQNYVAMMYAVDRGLAKITSVLSDPNQDGNATDSIMDNTLIVFLSDNGGKILQAGNNAPLQDDKGSTHEGGIRVPMFMHWPGKIDAGGVFDHPVLALDLYPTLAGLANAPIPKNKQLDGKNIWDDLQAGRDPHEQETIFWLRHHGGGNEVAIRNGDLKAYRKNGGKWKVFDVTQDPGETDDVAKQNPEFLNTRIQEGAEWATTHQDPQWHDTANGLQSWIKNQMPKYDSTFRMR</sequence>
<name>A0ABY1PPY1_9BACT</name>
<gene>
    <name evidence="5" type="ORF">SAMN06265222_101584</name>
</gene>
<comment type="caution">
    <text evidence="5">The sequence shown here is derived from an EMBL/GenBank/DDBJ whole genome shotgun (WGS) entry which is preliminary data.</text>
</comment>
<evidence type="ECO:0000313" key="6">
    <source>
        <dbReference type="Proteomes" id="UP001158067"/>
    </source>
</evidence>
<evidence type="ECO:0000313" key="5">
    <source>
        <dbReference type="EMBL" id="SMP41452.1"/>
    </source>
</evidence>
<keyword evidence="3" id="KW-1133">Transmembrane helix</keyword>
<dbReference type="Gene3D" id="3.40.720.10">
    <property type="entry name" value="Alkaline Phosphatase, subunit A"/>
    <property type="match status" value="1"/>
</dbReference>